<keyword evidence="4 8" id="KW-0812">Transmembrane</keyword>
<dbReference type="GO" id="GO:0022857">
    <property type="term" value="F:transmembrane transporter activity"/>
    <property type="evidence" value="ECO:0007669"/>
    <property type="project" value="InterPro"/>
</dbReference>
<evidence type="ECO:0000256" key="2">
    <source>
        <dbReference type="ARBA" id="ARBA00022448"/>
    </source>
</evidence>
<feature type="transmembrane region" description="Helical" evidence="8">
    <location>
        <begin position="121"/>
        <end position="138"/>
    </location>
</feature>
<reference evidence="9" key="1">
    <citation type="journal article" date="2015" name="Nat. Genet.">
        <title>The pineapple genome and the evolution of CAM photosynthesis.</title>
        <authorList>
            <person name="Ming R."/>
            <person name="VanBuren R."/>
            <person name="Wai C.M."/>
            <person name="Tang H."/>
            <person name="Schatz M.C."/>
            <person name="Bowers J.E."/>
            <person name="Lyons E."/>
            <person name="Wang M.L."/>
            <person name="Chen J."/>
            <person name="Biggers E."/>
            <person name="Zhang J."/>
            <person name="Huang L."/>
            <person name="Zhang L."/>
            <person name="Miao W."/>
            <person name="Zhang J."/>
            <person name="Ye Z."/>
            <person name="Miao C."/>
            <person name="Lin Z."/>
            <person name="Wang H."/>
            <person name="Zhou H."/>
            <person name="Yim W.C."/>
            <person name="Priest H.D."/>
            <person name="Zheng C."/>
            <person name="Woodhouse M."/>
            <person name="Edger P.P."/>
            <person name="Guyot R."/>
            <person name="Guo H.B."/>
            <person name="Guo H."/>
            <person name="Zheng G."/>
            <person name="Singh R."/>
            <person name="Sharma A."/>
            <person name="Min X."/>
            <person name="Zheng Y."/>
            <person name="Lee H."/>
            <person name="Gurtowski J."/>
            <person name="Sedlazeck F.J."/>
            <person name="Harkess A."/>
            <person name="McKain M.R."/>
            <person name="Liao Z."/>
            <person name="Fang J."/>
            <person name="Liu J."/>
            <person name="Zhang X."/>
            <person name="Zhang Q."/>
            <person name="Hu W."/>
            <person name="Qin Y."/>
            <person name="Wang K."/>
            <person name="Chen L.Y."/>
            <person name="Shirley N."/>
            <person name="Lin Y.R."/>
            <person name="Liu L.Y."/>
            <person name="Hernandez A.G."/>
            <person name="Wright C.L."/>
            <person name="Bulone V."/>
            <person name="Tuskan G.A."/>
            <person name="Heath K."/>
            <person name="Zee F."/>
            <person name="Moore P.H."/>
            <person name="Sunkar R."/>
            <person name="Leebens-Mack J.H."/>
            <person name="Mockler T."/>
            <person name="Bennetzen J.L."/>
            <person name="Freeling M."/>
            <person name="Sankoff D."/>
            <person name="Paterson A.H."/>
            <person name="Zhu X."/>
            <person name="Yang X."/>
            <person name="Smith J.A."/>
            <person name="Cushman J.C."/>
            <person name="Paull R.E."/>
            <person name="Yu Q."/>
        </authorList>
    </citation>
    <scope>NUCLEOTIDE SEQUENCE [LARGE SCALE GENOMIC DNA]</scope>
    <source>
        <strain evidence="9">cv. F153</strain>
    </source>
</reference>
<keyword evidence="6 8" id="KW-0472">Membrane</keyword>
<keyword evidence="2" id="KW-0813">Transport</keyword>
<reference evidence="10" key="2">
    <citation type="submission" date="2025-08" db="UniProtKB">
        <authorList>
            <consortium name="RefSeq"/>
        </authorList>
    </citation>
    <scope>IDENTIFICATION</scope>
    <source>
        <tissue evidence="10">Leaf</tissue>
    </source>
</reference>
<evidence type="ECO:0000256" key="8">
    <source>
        <dbReference type="SAM" id="Phobius"/>
    </source>
</evidence>
<feature type="transmembrane region" description="Helical" evidence="8">
    <location>
        <begin position="96"/>
        <end position="115"/>
    </location>
</feature>
<name>A0A6P5G098_ANACO</name>
<keyword evidence="5 8" id="KW-1133">Transmembrane helix</keyword>
<dbReference type="Gramene" id="Aco014203.1.mrna1">
    <property type="protein sequence ID" value="Aco014203.1.mrna1"/>
    <property type="gene ID" value="Aco014203.1.path1"/>
</dbReference>
<protein>
    <submittedName>
        <fullName evidence="10">Uncharacterized protein LOC109719659</fullName>
    </submittedName>
</protein>
<feature type="region of interest" description="Disordered" evidence="7">
    <location>
        <begin position="391"/>
        <end position="419"/>
    </location>
</feature>
<dbReference type="InterPro" id="IPR006726">
    <property type="entry name" value="PHBA_efflux_AaeB/fusaric-R"/>
</dbReference>
<evidence type="ECO:0000256" key="6">
    <source>
        <dbReference type="ARBA" id="ARBA00023136"/>
    </source>
</evidence>
<comment type="subcellular location">
    <subcellularLocation>
        <location evidence="1">Cell membrane</location>
        <topology evidence="1">Multi-pass membrane protein</topology>
    </subcellularLocation>
</comment>
<keyword evidence="9" id="KW-1185">Reference proteome</keyword>
<feature type="compositionally biased region" description="Pro residues" evidence="7">
    <location>
        <begin position="14"/>
        <end position="25"/>
    </location>
</feature>
<evidence type="ECO:0000256" key="3">
    <source>
        <dbReference type="ARBA" id="ARBA00022475"/>
    </source>
</evidence>
<evidence type="ECO:0000313" key="9">
    <source>
        <dbReference type="Proteomes" id="UP000515123"/>
    </source>
</evidence>
<dbReference type="OrthoDB" id="68611at2759"/>
<feature type="compositionally biased region" description="Low complexity" evidence="7">
    <location>
        <begin position="1"/>
        <end position="13"/>
    </location>
</feature>
<keyword evidence="3" id="KW-1003">Cell membrane</keyword>
<evidence type="ECO:0000313" key="10">
    <source>
        <dbReference type="RefSeq" id="XP_020102031.1"/>
    </source>
</evidence>
<dbReference type="PANTHER" id="PTHR30509:SF9">
    <property type="entry name" value="MULTIDRUG RESISTANCE PROTEIN MDTO"/>
    <property type="match status" value="1"/>
</dbReference>
<evidence type="ECO:0000256" key="1">
    <source>
        <dbReference type="ARBA" id="ARBA00004651"/>
    </source>
</evidence>
<dbReference type="PANTHER" id="PTHR30509">
    <property type="entry name" value="P-HYDROXYBENZOIC ACID EFFLUX PUMP SUBUNIT-RELATED"/>
    <property type="match status" value="1"/>
</dbReference>
<dbReference type="GO" id="GO:0005886">
    <property type="term" value="C:plasma membrane"/>
    <property type="evidence" value="ECO:0007669"/>
    <property type="project" value="UniProtKB-SubCell"/>
</dbReference>
<evidence type="ECO:0000256" key="4">
    <source>
        <dbReference type="ARBA" id="ARBA00022692"/>
    </source>
</evidence>
<proteinExistence type="predicted"/>
<evidence type="ECO:0000256" key="5">
    <source>
        <dbReference type="ARBA" id="ARBA00022989"/>
    </source>
</evidence>
<evidence type="ECO:0000256" key="7">
    <source>
        <dbReference type="SAM" id="MobiDB-lite"/>
    </source>
</evidence>
<gene>
    <name evidence="10" type="primary">LOC109719659</name>
</gene>
<dbReference type="Pfam" id="PF04632">
    <property type="entry name" value="FUSC"/>
    <property type="match status" value="1"/>
</dbReference>
<dbReference type="GeneID" id="109719659"/>
<dbReference type="Proteomes" id="UP000515123">
    <property type="component" value="Linkage group 13"/>
</dbReference>
<accession>A0A6P5G098</accession>
<dbReference type="RefSeq" id="XP_020102031.1">
    <property type="nucleotide sequence ID" value="XM_020246442.1"/>
</dbReference>
<organism evidence="9 10">
    <name type="scientific">Ananas comosus</name>
    <name type="common">Pineapple</name>
    <name type="synonym">Ananas ananas</name>
    <dbReference type="NCBI Taxonomy" id="4615"/>
    <lineage>
        <taxon>Eukaryota</taxon>
        <taxon>Viridiplantae</taxon>
        <taxon>Streptophyta</taxon>
        <taxon>Embryophyta</taxon>
        <taxon>Tracheophyta</taxon>
        <taxon>Spermatophyta</taxon>
        <taxon>Magnoliopsida</taxon>
        <taxon>Liliopsida</taxon>
        <taxon>Poales</taxon>
        <taxon>Bromeliaceae</taxon>
        <taxon>Bromelioideae</taxon>
        <taxon>Ananas</taxon>
    </lineage>
</organism>
<dbReference type="AlphaFoldDB" id="A0A6P5G098"/>
<feature type="region of interest" description="Disordered" evidence="7">
    <location>
        <begin position="1"/>
        <end position="30"/>
    </location>
</feature>
<sequence>MSSGISPSPSNNTAPPPPPPPPPSPLSTNHGLSLWRSRLGPALRTALACALVGAATVYGPAAARRHLAFPAFSYVTTVLVAGDARSLGDPLHGAACALYGTLLGALPAVLALLLIRPAALSALGAALAVALGAFVVALPAEPASPASTLVAKRVALGQIVIIYVATFTEEDITHGHAMLRPVHVAASTALGAAASILALVLPYPKLATSEVREKSRLYTEIATERVRLLVEAFCAENISRMASLISQARCFGASSTKLLHNIKLHQGNLNWERPPLKFLPSKYIVRNPLDRLQDIEMPLKGMEIAIISTTSVPTKSFDQILKPNLLTLRDQISLRLLMQSHFTSKKELGDRALQLPLSAFPESSKDLPSFFFLFCMNLLHNEPSNKQLLDSAKEKKVTPTTEQSEESCTEEPQQRTQMKPKATFSLNLTSERLTAVLKCSLSLALAVLFGVLFSRDNGYWSGLTVAITMTPHRESTFKLANLRAQGTALGSVYGVLGAIISQNLMELRFLTLLPWIIFTSFLRNSRMYAQAGGMAAIISALIILGRRDYGSPTAFAITRLTETFIGFSCSIFVEVLVQPTRASTLARNQLHQSLKTVRECKDCVLNPGALKEKERRLKGQVNKLKKYINEADAEPNLWFSPFPTACYYKLYGSLNKIVEMVYFVTQSMELLFEVSRGPACEKLIQESMSGDVEQFKKLVASSLKCFEEVTQLRKPLTKLEKKLQRKCTSDDDIELGKQQEICGHGNICASEEECDKIITSFVNNAKEVIEKLDGDNNNNNISGELKSQVILCMASFGFCIKSWMKEVREMERGILELVQWENPGKHIDLNEIYCEVKKISTS</sequence>